<dbReference type="GO" id="GO:0004312">
    <property type="term" value="F:fatty acid synthase activity"/>
    <property type="evidence" value="ECO:0007669"/>
    <property type="project" value="TreeGrafter"/>
</dbReference>
<dbReference type="InterPro" id="IPR050091">
    <property type="entry name" value="PKS_NRPS_Biosynth_Enz"/>
</dbReference>
<evidence type="ECO:0000256" key="1">
    <source>
        <dbReference type="ARBA" id="ARBA00012480"/>
    </source>
</evidence>
<dbReference type="Gene3D" id="3.40.50.720">
    <property type="entry name" value="NAD(P)-binding Rossmann-like Domain"/>
    <property type="match status" value="1"/>
</dbReference>
<evidence type="ECO:0000259" key="8">
    <source>
        <dbReference type="PROSITE" id="PS52019"/>
    </source>
</evidence>
<dbReference type="Pfam" id="PF00975">
    <property type="entry name" value="Thioesterase"/>
    <property type="match status" value="1"/>
</dbReference>
<dbReference type="InterPro" id="IPR001227">
    <property type="entry name" value="Ac_transferase_dom_sf"/>
</dbReference>
<dbReference type="RefSeq" id="XP_022093205.1">
    <property type="nucleotide sequence ID" value="XM_022237513.1"/>
</dbReference>
<name>A0A8B7YL87_ACAPL</name>
<keyword evidence="9" id="KW-1185">Reference proteome</keyword>
<dbReference type="Pfam" id="PF08659">
    <property type="entry name" value="KR"/>
    <property type="match status" value="1"/>
</dbReference>
<feature type="region of interest" description="C-terminal hotdog fold" evidence="5">
    <location>
        <begin position="1082"/>
        <end position="1237"/>
    </location>
</feature>
<dbReference type="OrthoDB" id="329835at2759"/>
<dbReference type="SUPFAM" id="SSF52151">
    <property type="entry name" value="FabD/lysophospholipase-like"/>
    <property type="match status" value="1"/>
</dbReference>
<dbReference type="GeneID" id="110980639"/>
<dbReference type="InterPro" id="IPR036736">
    <property type="entry name" value="ACP-like_sf"/>
</dbReference>
<dbReference type="InterPro" id="IPR029058">
    <property type="entry name" value="AB_hydrolase_fold"/>
</dbReference>
<dbReference type="GO" id="GO:0004315">
    <property type="term" value="F:3-oxoacyl-[acyl-carrier-protein] synthase activity"/>
    <property type="evidence" value="ECO:0007669"/>
    <property type="project" value="InterPro"/>
</dbReference>
<gene>
    <name evidence="10" type="primary">LOC110980639</name>
</gene>
<dbReference type="InterPro" id="IPR014030">
    <property type="entry name" value="Ketoacyl_synth_N"/>
</dbReference>
<keyword evidence="2" id="KW-0596">Phosphopantetheine</keyword>
<dbReference type="InterPro" id="IPR057326">
    <property type="entry name" value="KR_dom"/>
</dbReference>
<dbReference type="SMART" id="SM00826">
    <property type="entry name" value="PKS_DH"/>
    <property type="match status" value="1"/>
</dbReference>
<dbReference type="Pfam" id="PF02801">
    <property type="entry name" value="Ketoacyl-synt_C"/>
    <property type="match status" value="1"/>
</dbReference>
<dbReference type="InterPro" id="IPR020841">
    <property type="entry name" value="PKS_Beta-ketoAc_synthase_dom"/>
</dbReference>
<dbReference type="UniPathway" id="UPA00094"/>
<dbReference type="InterPro" id="IPR018201">
    <property type="entry name" value="Ketoacyl_synth_AS"/>
</dbReference>
<dbReference type="InterPro" id="IPR016035">
    <property type="entry name" value="Acyl_Trfase/lysoPLipase"/>
</dbReference>
<dbReference type="InterPro" id="IPR049551">
    <property type="entry name" value="PKS_DH_C"/>
</dbReference>
<dbReference type="SMART" id="SM00825">
    <property type="entry name" value="PKS_KS"/>
    <property type="match status" value="1"/>
</dbReference>
<proteinExistence type="predicted"/>
<organism evidence="9 10">
    <name type="scientific">Acanthaster planci</name>
    <name type="common">Crown-of-thorns starfish</name>
    <dbReference type="NCBI Taxonomy" id="133434"/>
    <lineage>
        <taxon>Eukaryota</taxon>
        <taxon>Metazoa</taxon>
        <taxon>Echinodermata</taxon>
        <taxon>Eleutherozoa</taxon>
        <taxon>Asterozoa</taxon>
        <taxon>Asteroidea</taxon>
        <taxon>Valvatacea</taxon>
        <taxon>Valvatida</taxon>
        <taxon>Acanthasteridae</taxon>
        <taxon>Acanthaster</taxon>
    </lineage>
</organism>
<dbReference type="InterPro" id="IPR042104">
    <property type="entry name" value="PKS_dehydratase_sf"/>
</dbReference>
<dbReference type="Gene3D" id="3.40.47.10">
    <property type="match status" value="1"/>
</dbReference>
<dbReference type="Pfam" id="PF16197">
    <property type="entry name" value="KAsynt_C_assoc"/>
    <property type="match status" value="1"/>
</dbReference>
<evidence type="ECO:0000259" key="6">
    <source>
        <dbReference type="PROSITE" id="PS50075"/>
    </source>
</evidence>
<dbReference type="GO" id="GO:0006633">
    <property type="term" value="P:fatty acid biosynthetic process"/>
    <property type="evidence" value="ECO:0007669"/>
    <property type="project" value="UniProtKB-UniPathway"/>
</dbReference>
<evidence type="ECO:0000259" key="7">
    <source>
        <dbReference type="PROSITE" id="PS52004"/>
    </source>
</evidence>
<dbReference type="InterPro" id="IPR013968">
    <property type="entry name" value="PKS_KR"/>
</dbReference>
<feature type="domain" description="Carrier" evidence="6">
    <location>
        <begin position="2100"/>
        <end position="2177"/>
    </location>
</feature>
<dbReference type="InterPro" id="IPR016039">
    <property type="entry name" value="Thiolase-like"/>
</dbReference>
<dbReference type="Pfam" id="PF21089">
    <property type="entry name" value="PKS_DH_N"/>
    <property type="match status" value="1"/>
</dbReference>
<dbReference type="SUPFAM" id="SSF53474">
    <property type="entry name" value="alpha/beta-Hydrolases"/>
    <property type="match status" value="1"/>
</dbReference>
<dbReference type="InterPro" id="IPR014043">
    <property type="entry name" value="Acyl_transferase_dom"/>
</dbReference>
<dbReference type="PANTHER" id="PTHR43775">
    <property type="entry name" value="FATTY ACID SYNTHASE"/>
    <property type="match status" value="1"/>
</dbReference>
<dbReference type="InterPro" id="IPR036291">
    <property type="entry name" value="NAD(P)-bd_dom_sf"/>
</dbReference>
<evidence type="ECO:0000313" key="9">
    <source>
        <dbReference type="Proteomes" id="UP000694845"/>
    </source>
</evidence>
<dbReference type="SUPFAM" id="SSF53901">
    <property type="entry name" value="Thiolase-like"/>
    <property type="match status" value="1"/>
</dbReference>
<accession>A0A8B7YL87</accession>
<evidence type="ECO:0000256" key="2">
    <source>
        <dbReference type="ARBA" id="ARBA00022450"/>
    </source>
</evidence>
<keyword evidence="3" id="KW-0597">Phosphoprotein</keyword>
<dbReference type="InterPro" id="IPR009081">
    <property type="entry name" value="PP-bd_ACP"/>
</dbReference>
<keyword evidence="4" id="KW-0808">Transferase</keyword>
<dbReference type="Gene3D" id="1.10.1200.10">
    <property type="entry name" value="ACP-like"/>
    <property type="match status" value="1"/>
</dbReference>
<dbReference type="Gene3D" id="3.40.366.10">
    <property type="entry name" value="Malonyl-Coenzyme A Acyl Carrier Protein, domain 2"/>
    <property type="match status" value="1"/>
</dbReference>
<evidence type="ECO:0000256" key="3">
    <source>
        <dbReference type="ARBA" id="ARBA00022553"/>
    </source>
</evidence>
<dbReference type="Pfam" id="PF14765">
    <property type="entry name" value="PS-DH"/>
    <property type="match status" value="1"/>
</dbReference>
<dbReference type="Pfam" id="PF00109">
    <property type="entry name" value="ketoacyl-synt"/>
    <property type="match status" value="1"/>
</dbReference>
<sequence>MDSGRSWEDQKVAIVGIGCRYGNGVDSVKKFWEMLEKGLDCTTPIPPDRFDASYFLSPGEKMAGKMYIQNGGYISQDPYMFDRQFFHMPPDEAAHLDPQVRLLLEVTWEALENAGIPASSIRGSKTGVYMGVTAQEYSSLTCKPFHNMNQYSNSGNNSCMVSNRISYEFDLRGPSFSVDTACSSSLYSIYLACEALKQKSCSMALAGGVNLILTPISSIGFCQAGMLSADGKCKSFDQSADGYSRSEGAGVLVLKPLSAAQRNGDRIYAILRGGALSNDGRTPGIANPSFDAQVDLVKSACRNARVDPLQIVYAEAHGTGTRVGDTTEAGALGEALGRRRGPKHPPLYIGSVKSNVGHSEGAAGVAGIIKAALCLYQRKIPPVVHFKTPNENVDFKGLKINVPTTLLRWPDKEGRLLSCCSSFGFGGANANLILEGPVNYHVNGHSQGKGQRLSCFLLSATSSDALRQKVKDWLDFITRDPQMTDTTFYSCLYTAACRSQHHTYRLGFAVDSKEDAVRQLRMNIDNETEQRSPRSVEGVAPSATNAEQEVVFVFSGMGTQWWGMARELMHSQPAFASRMKVIDKLLENCGAKWSLASMLSDEKNPERINQTDISQPCLFAVAIGLLDLWKLRGVVPDAVVGHSVGEVAAAYAAGLLSLEHAVKLIYRRGRELRKTSGSGKMVAVLQRVEEALQYVKGSKHGKMLDVAAINSPGQIVFSGENTAIEGLANEMKSDDIKCVVLKVNNAFHSKQQEVVKHTFVKKVGKFLNVQNSAQKRRTIPMMSTVTKRYLTADEAHSPDYWFRNVRQKVSFMNAIQNLTKDGYRVFVEIGPHSSLLPALRDTVDDIQTLDEKFIMATSLLRPKDTSMAAKDSENLLLSQMQLHVNGIPTKFHSLFDSTFRRVVAVPHHPWQREQCINLSSSTRKEFLFPASEGQHMLLGMPWESFYLRGSPVKIWRADLDASRVPWVKDHVLQGVVVVPAAAYTETALAAARSLNGDGYPIILSGLTFDRFMFAPNAEGCLETTVEEKAPDQYLFTLRSHDVSRHTWTQHCHLNIIPPSANQSELKTSGDTIDVKSIVKRCEITQSFEDFYKKAKDSGFELGPTFRGVQKISMSEDLRECLLYAEAPASVQREFHHYVYHPAFMDSFLQAFAVLLLVAAEAAEGLLVKSPQTVYRVPRSIKTFTLSGPASPLVYIHMKISGNDEPRCDIDVADANTKKVFCSVGQLAFETIQTARVEPQVWSVAWENIGSLAITKAQTGIQTTKRKIVIFPDDTEISSALIGSLMKEDFFDITVLDTKKSEALQQAIDVVASNQDTNTLLIMMKTEVSEIDLDSGSVMSRSEFEVCQEGTLFCYYICQALHKEGLNVNFLLFTQGGLRAKDEDNVSPFAEILNTVGITVLHEEPLNRMFYFDLPVTNSSMECAQLAKEVIYKEDFYTKAEDVIAIRRATTTKDHNDATWHLFSPRLIMENLSKASGVVPARHWAVGEQNFSDRTRMFIQKSHPNECNLSDLDYARVKVDAFSIYKSHKKNLSHLQNESRQSGPYIFVYAGSVNRSVYKDVSALYLGITSSHEIQAVVTSLSNDLTEVPSHLKASEAVSIVNDYLPTAIFFKQSVPISAGMCISFKVDSLDTCCLAAMHLSTKIGAEVFLLKDGLDDLDLSQTGISVRFLNELVDASVDLLFLSLTESSLDYALHSLRPKLRRNATIVIMQRQGYEGRLSVLPSKVKVVTFDTDLPSAVEGLSSAEISTTLSDLWEMFNPEVKDGHPICETHNLKKLSSLAAKNVDIPTNEVIDAQSTDLLLPLSLENDGFVADGQSSYFITGGTRGFGLRLLEWLISRGARYIYAGSRGEMNDDLKEVIQNGMKVGAQVQHIQMDISNACDVERALQNMRDGRWPALSGIFHCAAVFEDGFLQNITAKSWNRVMAPKAYGALLLHQLTQKLDIKLSHFIMTSSIVSLVGNAGQGSYCAANVFLNALAHYRRSHNLPATAVQIGVINDVGFAVRSGLVQMWEKMGAGSMSPNEVLAAIGCAMSVRQPLLGISGPFNLKLWAEKHRGLMIQHFRDQHGTISMMKEMFHDKDVYLSGNNDSLLQSISKLPFRKAKDVVVKTLSTLLSQHLGLSDEAPHDASPISLGLDSLMASEVSQVISQQFEVTVGAVDLLNDKNTIQELSINITRQILAKANSQKPDGSEGEESFVSKRKNVVVEGEVPKSLAVKLVCFPSNGAGPSLFTHWIQLLLPFGIQILMIQLPGWEGREDEQPLTNLKNIVRLIHDELKPHLSDGPFVLFGHSMGSLIAFEVAHLFLSEDNISPHHFFVSAWYAPTLPYPHPEELNISPETFEKLRKTLNDYPKLFANLVKITKVKFSFMDDKAFFNTALMRRMLPCIEASIEIVKAYKGNHESLLQCDITALAGKQDNFAQPDLLNSWEQQKSRKHTFKRMTFPGKHMYILTNTTEIVKEVCVTCKKVPTK</sequence>
<dbReference type="InterPro" id="IPR049900">
    <property type="entry name" value="PKS_mFAS_DH"/>
</dbReference>
<feature type="active site" description="Proton donor; for dehydratase activity" evidence="5">
    <location>
        <position position="1145"/>
    </location>
</feature>
<dbReference type="SMART" id="SM00822">
    <property type="entry name" value="PKS_KR"/>
    <property type="match status" value="1"/>
</dbReference>
<dbReference type="PANTHER" id="PTHR43775:SF37">
    <property type="entry name" value="SI:DKEY-61P9.11"/>
    <property type="match status" value="1"/>
</dbReference>
<dbReference type="Gene3D" id="3.10.129.110">
    <property type="entry name" value="Polyketide synthase dehydratase"/>
    <property type="match status" value="1"/>
</dbReference>
<feature type="domain" description="Ketosynthase family 3 (KS3)" evidence="7">
    <location>
        <begin position="9"/>
        <end position="436"/>
    </location>
</feature>
<dbReference type="Gene3D" id="3.30.70.3290">
    <property type="match status" value="1"/>
</dbReference>
<dbReference type="SUPFAM" id="SSF55048">
    <property type="entry name" value="Probable ACP-binding domain of malonyl-CoA ACP transacylase"/>
    <property type="match status" value="1"/>
</dbReference>
<reference evidence="10" key="1">
    <citation type="submission" date="2025-08" db="UniProtKB">
        <authorList>
            <consortium name="RefSeq"/>
        </authorList>
    </citation>
    <scope>IDENTIFICATION</scope>
</reference>
<evidence type="ECO:0000313" key="10">
    <source>
        <dbReference type="RefSeq" id="XP_022093205.1"/>
    </source>
</evidence>
<dbReference type="InterPro" id="IPR014031">
    <property type="entry name" value="Ketoacyl_synth_C"/>
</dbReference>
<dbReference type="PROSITE" id="PS52004">
    <property type="entry name" value="KS3_2"/>
    <property type="match status" value="1"/>
</dbReference>
<dbReference type="SUPFAM" id="SSF51735">
    <property type="entry name" value="NAD(P)-binding Rossmann-fold domains"/>
    <property type="match status" value="1"/>
</dbReference>
<feature type="region of interest" description="N-terminal hotdog fold" evidence="5">
    <location>
        <begin position="935"/>
        <end position="1062"/>
    </location>
</feature>
<dbReference type="SMART" id="SM00827">
    <property type="entry name" value="PKS_AT"/>
    <property type="match status" value="1"/>
</dbReference>
<evidence type="ECO:0000256" key="5">
    <source>
        <dbReference type="PROSITE-ProRule" id="PRU01363"/>
    </source>
</evidence>
<dbReference type="InterPro" id="IPR049552">
    <property type="entry name" value="PKS_DH_N"/>
</dbReference>
<dbReference type="EC" id="3.1.2.14" evidence="1"/>
<dbReference type="Proteomes" id="UP000694845">
    <property type="component" value="Unplaced"/>
</dbReference>
<dbReference type="Pfam" id="PF00698">
    <property type="entry name" value="Acyl_transf_1"/>
    <property type="match status" value="1"/>
</dbReference>
<evidence type="ECO:0000256" key="4">
    <source>
        <dbReference type="ARBA" id="ARBA00022679"/>
    </source>
</evidence>
<dbReference type="InterPro" id="IPR020807">
    <property type="entry name" value="PKS_DH"/>
</dbReference>
<dbReference type="InterPro" id="IPR016036">
    <property type="entry name" value="Malonyl_transacylase_ACP-bd"/>
</dbReference>
<dbReference type="InterPro" id="IPR001031">
    <property type="entry name" value="Thioesterase"/>
</dbReference>
<dbReference type="Pfam" id="PF00550">
    <property type="entry name" value="PP-binding"/>
    <property type="match status" value="1"/>
</dbReference>
<dbReference type="SUPFAM" id="SSF47336">
    <property type="entry name" value="ACP-like"/>
    <property type="match status" value="1"/>
</dbReference>
<dbReference type="InterPro" id="IPR032821">
    <property type="entry name" value="PKS_assoc"/>
</dbReference>
<feature type="domain" description="PKS/mFAS DH" evidence="8">
    <location>
        <begin position="935"/>
        <end position="1237"/>
    </location>
</feature>
<dbReference type="Gene3D" id="3.40.50.1820">
    <property type="entry name" value="alpha/beta hydrolase"/>
    <property type="match status" value="1"/>
</dbReference>
<protein>
    <recommendedName>
        <fullName evidence="1">oleoyl-[acyl-carrier-protein] hydrolase</fullName>
        <ecNumber evidence="1">3.1.2.14</ecNumber>
    </recommendedName>
</protein>
<dbReference type="PROSITE" id="PS50075">
    <property type="entry name" value="CARRIER"/>
    <property type="match status" value="1"/>
</dbReference>
<dbReference type="CDD" id="cd00833">
    <property type="entry name" value="PKS"/>
    <property type="match status" value="1"/>
</dbReference>
<feature type="active site" description="Proton acceptor; for dehydratase activity" evidence="5">
    <location>
        <position position="970"/>
    </location>
</feature>
<dbReference type="PROSITE" id="PS52019">
    <property type="entry name" value="PKS_MFAS_DH"/>
    <property type="match status" value="1"/>
</dbReference>
<dbReference type="GO" id="GO:0016297">
    <property type="term" value="F:fatty acyl-[ACP] hydrolase activity"/>
    <property type="evidence" value="ECO:0007669"/>
    <property type="project" value="UniProtKB-EC"/>
</dbReference>
<dbReference type="CDD" id="cd05274">
    <property type="entry name" value="KR_FAS_SDR_x"/>
    <property type="match status" value="1"/>
</dbReference>
<dbReference type="PROSITE" id="PS00606">
    <property type="entry name" value="KS3_1"/>
    <property type="match status" value="1"/>
</dbReference>